<feature type="region of interest" description="Disordered" evidence="1">
    <location>
        <begin position="323"/>
        <end position="398"/>
    </location>
</feature>
<evidence type="ECO:0000313" key="2">
    <source>
        <dbReference type="EMBL" id="PUU78362.1"/>
    </source>
</evidence>
<feature type="compositionally biased region" description="Gly residues" evidence="1">
    <location>
        <begin position="364"/>
        <end position="381"/>
    </location>
</feature>
<protein>
    <submittedName>
        <fullName evidence="2">Uncharacterized protein</fullName>
    </submittedName>
</protein>
<proteinExistence type="predicted"/>
<dbReference type="OrthoDB" id="5412028at2759"/>
<dbReference type="Proteomes" id="UP000244722">
    <property type="component" value="Unassembled WGS sequence"/>
</dbReference>
<keyword evidence="3" id="KW-1185">Reference proteome</keyword>
<evidence type="ECO:0000256" key="1">
    <source>
        <dbReference type="SAM" id="MobiDB-lite"/>
    </source>
</evidence>
<feature type="compositionally biased region" description="Polar residues" evidence="1">
    <location>
        <begin position="279"/>
        <end position="295"/>
    </location>
</feature>
<feature type="compositionally biased region" description="Basic residues" evidence="1">
    <location>
        <begin position="382"/>
        <end position="398"/>
    </location>
</feature>
<accession>A0A2T6ZS94</accession>
<reference evidence="2 3" key="1">
    <citation type="submission" date="2017-04" db="EMBL/GenBank/DDBJ databases">
        <title>Draft genome sequence of Tuber borchii Vittad., a whitish edible truffle.</title>
        <authorList>
            <consortium name="DOE Joint Genome Institute"/>
            <person name="Murat C."/>
            <person name="Kuo A."/>
            <person name="Barry K.W."/>
            <person name="Clum A."/>
            <person name="Dockter R.B."/>
            <person name="Fauchery L."/>
            <person name="Iotti M."/>
            <person name="Kohler A."/>
            <person name="Labutti K."/>
            <person name="Lindquist E.A."/>
            <person name="Lipzen A."/>
            <person name="Ohm R.A."/>
            <person name="Wang M."/>
            <person name="Grigoriev I.V."/>
            <person name="Zambonelli A."/>
            <person name="Martin F.M."/>
        </authorList>
    </citation>
    <scope>NUCLEOTIDE SEQUENCE [LARGE SCALE GENOMIC DNA]</scope>
    <source>
        <strain evidence="2 3">Tbo3840</strain>
    </source>
</reference>
<sequence length="398" mass="43906">MSMSTNPRFTKHAKVNENNSAAIKLVPRGFTVLIDNRNTGYAPTKEVTMPPCTPHPAFSEKLKEPKKDEYDVPYDEDFDAWFTRWEAKEAQRIIDGAPIKYNEHGQEIDEDLEAYFDRIQMDISSGLYKRNTKRHLGLTDREEPGLVERKRRCLPPPPLLKPDTTDEIPKDTKHIVPAEPEKFRAPMQGNAATATVYQGLCDKTDREQNIRVEVKETAPKAMNAKNASPGVPYAGDDNTATKPPSDVAPTLSIGQSISKPPGWPESLPAPPTSKAWNGRRSSPPVQGPISNSNGEEPSAFCESETPSAIEYYQGIETYIQTDTPYAPGPMTNFHGDPNIISPGNKRGSNSLDGQKGRISSGFYEPGGQGSRKGNGGHAGYRGGRKGRKNRGHGHQRNR</sequence>
<comment type="caution">
    <text evidence="2">The sequence shown here is derived from an EMBL/GenBank/DDBJ whole genome shotgun (WGS) entry which is preliminary data.</text>
</comment>
<name>A0A2T6ZS94_TUBBO</name>
<feature type="region of interest" description="Disordered" evidence="1">
    <location>
        <begin position="151"/>
        <end position="170"/>
    </location>
</feature>
<dbReference type="AlphaFoldDB" id="A0A2T6ZS94"/>
<dbReference type="EMBL" id="NESQ01000121">
    <property type="protein sequence ID" value="PUU78362.1"/>
    <property type="molecule type" value="Genomic_DNA"/>
</dbReference>
<feature type="region of interest" description="Disordered" evidence="1">
    <location>
        <begin position="215"/>
        <end position="303"/>
    </location>
</feature>
<organism evidence="2 3">
    <name type="scientific">Tuber borchii</name>
    <name type="common">White truffle</name>
    <dbReference type="NCBI Taxonomy" id="42251"/>
    <lineage>
        <taxon>Eukaryota</taxon>
        <taxon>Fungi</taxon>
        <taxon>Dikarya</taxon>
        <taxon>Ascomycota</taxon>
        <taxon>Pezizomycotina</taxon>
        <taxon>Pezizomycetes</taxon>
        <taxon>Pezizales</taxon>
        <taxon>Tuberaceae</taxon>
        <taxon>Tuber</taxon>
    </lineage>
</organism>
<gene>
    <name evidence="2" type="ORF">B9Z19DRAFT_1065100</name>
</gene>
<feature type="compositionally biased region" description="Pro residues" evidence="1">
    <location>
        <begin position="261"/>
        <end position="271"/>
    </location>
</feature>
<evidence type="ECO:0000313" key="3">
    <source>
        <dbReference type="Proteomes" id="UP000244722"/>
    </source>
</evidence>